<feature type="signal peptide" evidence="1">
    <location>
        <begin position="1"/>
        <end position="26"/>
    </location>
</feature>
<feature type="chain" id="PRO_5031187827" evidence="1">
    <location>
        <begin position="27"/>
        <end position="192"/>
    </location>
</feature>
<reference evidence="3 4" key="1">
    <citation type="submission" date="2021-01" db="EMBL/GenBank/DDBJ databases">
        <title>Chromosome sequence of Serratia proteamaculans strain 94 rif-r, isolated from spoiled beef.</title>
        <authorList>
            <person name="Zaytseva Y.V."/>
            <person name="Iablokov S.N."/>
            <person name="Klyukina A."/>
        </authorList>
    </citation>
    <scope>NUCLEOTIDE SEQUENCE [LARGE SCALE GENOMIC DNA]</scope>
    <source>
        <strain evidence="3 4">94 rif-r</strain>
    </source>
</reference>
<dbReference type="InterPro" id="IPR000259">
    <property type="entry name" value="Adhesion_dom_fimbrial"/>
</dbReference>
<dbReference type="RefSeq" id="WP_207978242.1">
    <property type="nucleotide sequence ID" value="NZ_CBCPHK010000006.1"/>
</dbReference>
<dbReference type="Gene3D" id="2.60.40.1090">
    <property type="entry name" value="Fimbrial-type adhesion domain"/>
    <property type="match status" value="1"/>
</dbReference>
<dbReference type="Proteomes" id="UP000596176">
    <property type="component" value="Chromosome"/>
</dbReference>
<protein>
    <submittedName>
        <fullName evidence="3">Fimbrial protein</fullName>
    </submittedName>
</protein>
<dbReference type="PANTHER" id="PTHR33420:SF26">
    <property type="entry name" value="FIMBRIAL SUBUNIT"/>
    <property type="match status" value="1"/>
</dbReference>
<sequence length="192" mass="19220">MNMNKNLIAAVLATMAMGSMVSTANAANQGSGSVTFTGSIINAPCSIAPDSVDQTVNLGSVANKALKDGGKSSPQSFNIKLQDCDITGLTNNTVTATFTGTPSKINANNLGLTGTASGAAIVLTQGGTDIKLGEPTTATKVGDGNNTLTFAAFLQGESTTTAASGGTPAKTTYSPIVPGDFKSVANFTLAYQ</sequence>
<dbReference type="InterPro" id="IPR036937">
    <property type="entry name" value="Adhesion_dom_fimbrial_sf"/>
</dbReference>
<evidence type="ECO:0000259" key="2">
    <source>
        <dbReference type="Pfam" id="PF00419"/>
    </source>
</evidence>
<dbReference type="EMBL" id="CP068391">
    <property type="protein sequence ID" value="QQX52287.1"/>
    <property type="molecule type" value="Genomic_DNA"/>
</dbReference>
<organism evidence="3 4">
    <name type="scientific">Serratia proteamaculans</name>
    <dbReference type="NCBI Taxonomy" id="28151"/>
    <lineage>
        <taxon>Bacteria</taxon>
        <taxon>Pseudomonadati</taxon>
        <taxon>Pseudomonadota</taxon>
        <taxon>Gammaproteobacteria</taxon>
        <taxon>Enterobacterales</taxon>
        <taxon>Yersiniaceae</taxon>
        <taxon>Serratia</taxon>
    </lineage>
</organism>
<dbReference type="InterPro" id="IPR050263">
    <property type="entry name" value="Bact_Fimbrial_Adh_Pro"/>
</dbReference>
<dbReference type="SUPFAM" id="SSF49401">
    <property type="entry name" value="Bacterial adhesins"/>
    <property type="match status" value="1"/>
</dbReference>
<dbReference type="InterPro" id="IPR008966">
    <property type="entry name" value="Adhesion_dom_sf"/>
</dbReference>
<evidence type="ECO:0000313" key="3">
    <source>
        <dbReference type="EMBL" id="QQX52287.1"/>
    </source>
</evidence>
<dbReference type="Pfam" id="PF00419">
    <property type="entry name" value="Fimbrial"/>
    <property type="match status" value="1"/>
</dbReference>
<dbReference type="GO" id="GO:0009289">
    <property type="term" value="C:pilus"/>
    <property type="evidence" value="ECO:0007669"/>
    <property type="project" value="InterPro"/>
</dbReference>
<feature type="domain" description="Fimbrial-type adhesion" evidence="2">
    <location>
        <begin position="35"/>
        <end position="192"/>
    </location>
</feature>
<dbReference type="GeneID" id="83700084"/>
<gene>
    <name evidence="3" type="ORF">JKX24_19165</name>
</gene>
<evidence type="ECO:0000313" key="4">
    <source>
        <dbReference type="Proteomes" id="UP000596176"/>
    </source>
</evidence>
<dbReference type="AlphaFoldDB" id="A0A7U0N4E2"/>
<proteinExistence type="predicted"/>
<name>A0A7U0N4E2_SERPR</name>
<accession>A0A7U0N4E2</accession>
<keyword evidence="1" id="KW-0732">Signal</keyword>
<dbReference type="PANTHER" id="PTHR33420">
    <property type="entry name" value="FIMBRIAL SUBUNIT ELFA-RELATED"/>
    <property type="match status" value="1"/>
</dbReference>
<dbReference type="GO" id="GO:0043709">
    <property type="term" value="P:cell adhesion involved in single-species biofilm formation"/>
    <property type="evidence" value="ECO:0007669"/>
    <property type="project" value="TreeGrafter"/>
</dbReference>
<evidence type="ECO:0000256" key="1">
    <source>
        <dbReference type="SAM" id="SignalP"/>
    </source>
</evidence>